<feature type="compositionally biased region" description="Pro residues" evidence="1">
    <location>
        <begin position="257"/>
        <end position="266"/>
    </location>
</feature>
<organism evidence="2 3">
    <name type="scientific">Pandoravirus japonicus</name>
    <dbReference type="NCBI Taxonomy" id="2823154"/>
    <lineage>
        <taxon>Viruses</taxon>
        <taxon>Pandoravirus</taxon>
    </lineage>
</organism>
<feature type="compositionally biased region" description="Basic and acidic residues" evidence="1">
    <location>
        <begin position="553"/>
        <end position="567"/>
    </location>
</feature>
<feature type="region of interest" description="Disordered" evidence="1">
    <location>
        <begin position="240"/>
        <end position="311"/>
    </location>
</feature>
<evidence type="ECO:0000313" key="3">
    <source>
        <dbReference type="Proteomes" id="UP001253637"/>
    </source>
</evidence>
<protein>
    <submittedName>
        <fullName evidence="2">Uncharacterized protein</fullName>
    </submittedName>
</protein>
<feature type="region of interest" description="Disordered" evidence="1">
    <location>
        <begin position="588"/>
        <end position="627"/>
    </location>
</feature>
<dbReference type="EMBL" id="LC625835">
    <property type="protein sequence ID" value="BCU03090.1"/>
    <property type="molecule type" value="Genomic_DNA"/>
</dbReference>
<feature type="compositionally biased region" description="Low complexity" evidence="1">
    <location>
        <begin position="247"/>
        <end position="256"/>
    </location>
</feature>
<feature type="compositionally biased region" description="Basic and acidic residues" evidence="1">
    <location>
        <begin position="458"/>
        <end position="484"/>
    </location>
</feature>
<dbReference type="Proteomes" id="UP001253637">
    <property type="component" value="Segment"/>
</dbReference>
<feature type="compositionally biased region" description="Low complexity" evidence="1">
    <location>
        <begin position="420"/>
        <end position="432"/>
    </location>
</feature>
<feature type="region of interest" description="Disordered" evidence="1">
    <location>
        <begin position="397"/>
        <end position="574"/>
    </location>
</feature>
<name>A0A811BP66_9VIRU</name>
<evidence type="ECO:0000256" key="1">
    <source>
        <dbReference type="SAM" id="MobiDB-lite"/>
    </source>
</evidence>
<reference evidence="2" key="1">
    <citation type="submission" date="2021-04" db="EMBL/GenBank/DDBJ databases">
        <title>Draft Genome Sequence of Pandoravirus japonicus, Isolated from the Sabaishi River of Niigata, Japan.</title>
        <authorList>
            <person name="Hosokawa N."/>
            <person name="Takahashi H."/>
            <person name="Aoki K."/>
            <person name="Takemura M."/>
        </authorList>
    </citation>
    <scope>NUCLEOTIDE SEQUENCE</scope>
</reference>
<accession>A0A811BP66</accession>
<feature type="compositionally biased region" description="Basic and acidic residues" evidence="1">
    <location>
        <begin position="280"/>
        <end position="297"/>
    </location>
</feature>
<sequence>MSDPEGRRQPRQRAQAKGRGGCLRRLIVGELRSYSTAYESMAMLDTVATALIAGVTNSGRAYAGAKVISLTALDHASYPPGSGLCTMVCVVRWCGPAEVAWVATDLDLDAARAPGAHKIAEGALPESLALEFHRAGLLRVPSLCFETCRPMLPPTRFVIAAVRPALDACVAVATDGSVARRCAPGACDNCDRVWRTALRLVEPPPPPSIARTASMPAARPVLRALASAIYQTLPTAPSLSPQTLPMATVSSSSSPAVPTPIVPPAAVPRRQRQRRQQGHLSEEQHAPVKPSHSDERGPAPTECKASMTPTAQAAVPPSASAGVVAAAPVAHPRCACATCSTVSRFCVGKVVRVECTAGCRTAFHRVCWRAMGVAPDESRACATPDCWGLWARVTSARRAGDGSETAPYVEWSRPQRRPVAAASSRDAKTTTAARRRAGRPIVPAPRPPASSSVQSARSDTRARVQREPKAAVDDHDPSDDRGDHTNNINNNNTKTNDGNDGCKSQQQQQQQQEEDEGVYVGRVRRRRPRQQLRGPPHKRIDPLKAVARPPTADADRSDERAVAEQHATRLKRQQADALVRNAAAAAAAATKSLEGSGRGRRRRPRATKGDDAGTPDAVVPQSDPSSVGPRDVYGVWAAFFEWDRVPLSLLPEAPAAPPPSGQMWTLPPLLRGDAHYGSAAWACLCVPAPAN</sequence>
<evidence type="ECO:0000313" key="2">
    <source>
        <dbReference type="EMBL" id="BCU03090.1"/>
    </source>
</evidence>
<feature type="compositionally biased region" description="Low complexity" evidence="1">
    <location>
        <begin position="485"/>
        <end position="511"/>
    </location>
</feature>
<proteinExistence type="predicted"/>